<protein>
    <recommendedName>
        <fullName evidence="1">Trk system potassium uptake protein TrkA</fullName>
    </recommendedName>
</protein>
<evidence type="ECO:0000256" key="6">
    <source>
        <dbReference type="ARBA" id="ARBA00023065"/>
    </source>
</evidence>
<feature type="domain" description="RCK C-terminal" evidence="8">
    <location>
        <begin position="396"/>
        <end position="479"/>
    </location>
</feature>
<proteinExistence type="predicted"/>
<evidence type="ECO:0000256" key="1">
    <source>
        <dbReference type="ARBA" id="ARBA00017378"/>
    </source>
</evidence>
<evidence type="ECO:0000256" key="3">
    <source>
        <dbReference type="ARBA" id="ARBA00022538"/>
    </source>
</evidence>
<dbReference type="InterPro" id="IPR036721">
    <property type="entry name" value="RCK_C_sf"/>
</dbReference>
<keyword evidence="5" id="KW-0520">NAD</keyword>
<dbReference type="Gene3D" id="3.30.70.1450">
    <property type="entry name" value="Regulator of K+ conductance, C-terminal domain"/>
    <property type="match status" value="2"/>
</dbReference>
<evidence type="ECO:0000256" key="4">
    <source>
        <dbReference type="ARBA" id="ARBA00022958"/>
    </source>
</evidence>
<dbReference type="RefSeq" id="WP_210117811.1">
    <property type="nucleotide sequence ID" value="NZ_CP054257.1"/>
</dbReference>
<dbReference type="Proteomes" id="UP000671995">
    <property type="component" value="Chromosome"/>
</dbReference>
<dbReference type="InterPro" id="IPR006036">
    <property type="entry name" value="K_uptake_TrkA"/>
</dbReference>
<dbReference type="Pfam" id="PF02254">
    <property type="entry name" value="TrkA_N"/>
    <property type="match status" value="2"/>
</dbReference>
<evidence type="ECO:0000259" key="8">
    <source>
        <dbReference type="PROSITE" id="PS51202"/>
    </source>
</evidence>
<dbReference type="AlphaFoldDB" id="A0A975EY07"/>
<dbReference type="SUPFAM" id="SSF51735">
    <property type="entry name" value="NAD(P)-binding Rossmann-fold domains"/>
    <property type="match status" value="2"/>
</dbReference>
<accession>A0A975EY07</accession>
<name>A0A975EY07_9SPIR</name>
<dbReference type="GO" id="GO:0015079">
    <property type="term" value="F:potassium ion transmembrane transporter activity"/>
    <property type="evidence" value="ECO:0007669"/>
    <property type="project" value="InterPro"/>
</dbReference>
<dbReference type="GO" id="GO:0005886">
    <property type="term" value="C:plasma membrane"/>
    <property type="evidence" value="ECO:0007669"/>
    <property type="project" value="InterPro"/>
</dbReference>
<evidence type="ECO:0000313" key="9">
    <source>
        <dbReference type="EMBL" id="QTQ11016.1"/>
    </source>
</evidence>
<dbReference type="InterPro" id="IPR036291">
    <property type="entry name" value="NAD(P)-bd_dom_sf"/>
</dbReference>
<reference evidence="9" key="2">
    <citation type="journal article" date="2021" name="Microbiol. Resour. Announc.">
        <title>Complete Genome Sequences of Three Human Oral Treponema parvum Isolates.</title>
        <authorList>
            <person name="Zeng H."/>
            <person name="Watt R.M."/>
        </authorList>
    </citation>
    <scope>NUCLEOTIDE SEQUENCE</scope>
    <source>
        <strain evidence="9">ATCC 700773</strain>
    </source>
</reference>
<dbReference type="PROSITE" id="PS51201">
    <property type="entry name" value="RCK_N"/>
    <property type="match status" value="1"/>
</dbReference>
<keyword evidence="4" id="KW-0630">Potassium</keyword>
<keyword evidence="2" id="KW-0813">Transport</keyword>
<evidence type="ECO:0000259" key="7">
    <source>
        <dbReference type="PROSITE" id="PS51201"/>
    </source>
</evidence>
<dbReference type="PANTHER" id="PTHR43833:SF5">
    <property type="entry name" value="TRK SYSTEM POTASSIUM UPTAKE PROTEIN TRKA"/>
    <property type="match status" value="1"/>
</dbReference>
<dbReference type="PANTHER" id="PTHR43833">
    <property type="entry name" value="POTASSIUM CHANNEL PROTEIN 2-RELATED-RELATED"/>
    <property type="match status" value="1"/>
</dbReference>
<dbReference type="Pfam" id="PF02080">
    <property type="entry name" value="TrkA_C"/>
    <property type="match status" value="1"/>
</dbReference>
<gene>
    <name evidence="9" type="ORF">HRI96_01705</name>
</gene>
<keyword evidence="3" id="KW-0633">Potassium transport</keyword>
<dbReference type="EMBL" id="CP054257">
    <property type="protein sequence ID" value="QTQ11016.1"/>
    <property type="molecule type" value="Genomic_DNA"/>
</dbReference>
<sequence length="481" mass="52143">MKIIIIGGGFTGVQLAKRLINEKNDVILIDNDEETVRHASNRLDCSVIQADGNNLEVLEDAGIAKCDALICVTESDEVNMITCSLADAVYPNILKIARVRNYSYYINTSVAVTKHAETFGGEHRPLYGIDFMIHPDVEAGNAIVEAVRSGAVSDVLTFDNSDFELIRLRVEKDSKVDGKNLIEIRNLTDKPFLIAYVESEGIASLPSGATVLHHGDSIGLLTKKENATSIFSLFGFNIKEIKKIALVGAGRIGTIVAEQIVQHKKATLISRLFGNKGSLKTSQDLLIADRDEALCKAAAQRFPEASVFCADVMDEGFIQEEKLNTYDLVICATHNHEMNMVLAAYLESMGVGKTISLVASSAYADIARRLGINVPIPLRDSVIDSIMSHLRGKTVTGIHTITNGEHEVISYVLPPASLLTGKLLRDVADPGSFLVLLLQKAGTKEFVIPSGDTAFSAGDTLILVTKTSETQRILDVFNGAK</sequence>
<evidence type="ECO:0000313" key="10">
    <source>
        <dbReference type="Proteomes" id="UP000671995"/>
    </source>
</evidence>
<organism evidence="9 10">
    <name type="scientific">Treponema parvum</name>
    <dbReference type="NCBI Taxonomy" id="138851"/>
    <lineage>
        <taxon>Bacteria</taxon>
        <taxon>Pseudomonadati</taxon>
        <taxon>Spirochaetota</taxon>
        <taxon>Spirochaetia</taxon>
        <taxon>Spirochaetales</taxon>
        <taxon>Treponemataceae</taxon>
        <taxon>Treponema</taxon>
    </lineage>
</organism>
<dbReference type="PRINTS" id="PR00335">
    <property type="entry name" value="KUPTAKETRKA"/>
</dbReference>
<dbReference type="InterPro" id="IPR003148">
    <property type="entry name" value="RCK_N"/>
</dbReference>
<evidence type="ECO:0000256" key="2">
    <source>
        <dbReference type="ARBA" id="ARBA00022448"/>
    </source>
</evidence>
<dbReference type="InterPro" id="IPR006037">
    <property type="entry name" value="RCK_C"/>
</dbReference>
<dbReference type="PROSITE" id="PS51202">
    <property type="entry name" value="RCK_C"/>
    <property type="match status" value="2"/>
</dbReference>
<feature type="domain" description="RCK C-terminal" evidence="8">
    <location>
        <begin position="153"/>
        <end position="237"/>
    </location>
</feature>
<evidence type="ECO:0000256" key="5">
    <source>
        <dbReference type="ARBA" id="ARBA00023027"/>
    </source>
</evidence>
<keyword evidence="6" id="KW-0406">Ion transport</keyword>
<reference evidence="9" key="1">
    <citation type="submission" date="2020-05" db="EMBL/GenBank/DDBJ databases">
        <authorList>
            <person name="Zeng H."/>
            <person name="Chan Y.K."/>
            <person name="Watt R.M."/>
        </authorList>
    </citation>
    <scope>NUCLEOTIDE SEQUENCE</scope>
    <source>
        <strain evidence="9">ATCC 700773</strain>
    </source>
</reference>
<feature type="domain" description="RCK N-terminal" evidence="7">
    <location>
        <begin position="1"/>
        <end position="117"/>
    </location>
</feature>
<dbReference type="Gene3D" id="3.40.50.720">
    <property type="entry name" value="NAD(P)-binding Rossmann-like Domain"/>
    <property type="match status" value="2"/>
</dbReference>
<dbReference type="SUPFAM" id="SSF116726">
    <property type="entry name" value="TrkA C-terminal domain-like"/>
    <property type="match status" value="2"/>
</dbReference>
<dbReference type="InterPro" id="IPR050721">
    <property type="entry name" value="Trk_Ktr_HKT_K-transport"/>
</dbReference>